<organism evidence="2 3">
    <name type="scientific">Methylobacterium longum</name>
    <dbReference type="NCBI Taxonomy" id="767694"/>
    <lineage>
        <taxon>Bacteria</taxon>
        <taxon>Pseudomonadati</taxon>
        <taxon>Pseudomonadota</taxon>
        <taxon>Alphaproteobacteria</taxon>
        <taxon>Hyphomicrobiales</taxon>
        <taxon>Methylobacteriaceae</taxon>
        <taxon>Methylobacterium</taxon>
    </lineage>
</organism>
<evidence type="ECO:0000256" key="1">
    <source>
        <dbReference type="ARBA" id="ARBA00043985"/>
    </source>
</evidence>
<comment type="similarity">
    <text evidence="1">Belongs to the PspA/Vipp/IM30 family.</text>
</comment>
<dbReference type="InterPro" id="IPR007157">
    <property type="entry name" value="PspA_VIPP1"/>
</dbReference>
<name>A0ABT8AMZ3_9HYPH</name>
<keyword evidence="3" id="KW-1185">Reference proteome</keyword>
<gene>
    <name evidence="2" type="ORF">QWZ18_09405</name>
</gene>
<accession>A0ABT8AMZ3</accession>
<dbReference type="Pfam" id="PF04012">
    <property type="entry name" value="PspA_IM30"/>
    <property type="match status" value="1"/>
</dbReference>
<sequence length="224" mass="24015">MRTLSILMRGAIADNAQAIHDANAVTILRQQIRDAAGALATARRELAVALAYHAAEARALDAITARVDTLSDGARRALRDGRDDLGTEAASLIAALEDERADRREAAGRFAAETERLKRLVAQGTERLRDLDRGLQTARTTEALRRAGLEGRRVTTLSAGAFAEAERTLARLRERQAAEADVADALAELEAAAAAGVEADLDAAGYGRRRTDPRAVLDRLRAQA</sequence>
<evidence type="ECO:0000313" key="2">
    <source>
        <dbReference type="EMBL" id="MDN3570841.1"/>
    </source>
</evidence>
<dbReference type="RefSeq" id="WP_238291291.1">
    <property type="nucleotide sequence ID" value="NZ_BPQS01000035.1"/>
</dbReference>
<reference evidence="3" key="1">
    <citation type="journal article" date="2019" name="Int. J. Syst. Evol. Microbiol.">
        <title>The Global Catalogue of Microorganisms (GCM) 10K type strain sequencing project: providing services to taxonomists for standard genome sequencing and annotation.</title>
        <authorList>
            <consortium name="The Broad Institute Genomics Platform"/>
            <consortium name="The Broad Institute Genome Sequencing Center for Infectious Disease"/>
            <person name="Wu L."/>
            <person name="Ma J."/>
        </authorList>
    </citation>
    <scope>NUCLEOTIDE SEQUENCE [LARGE SCALE GENOMIC DNA]</scope>
    <source>
        <strain evidence="3">CECT 7806</strain>
    </source>
</reference>
<dbReference type="EMBL" id="JAUFPT010000024">
    <property type="protein sequence ID" value="MDN3570841.1"/>
    <property type="molecule type" value="Genomic_DNA"/>
</dbReference>
<proteinExistence type="inferred from homology"/>
<comment type="caution">
    <text evidence="2">The sequence shown here is derived from an EMBL/GenBank/DDBJ whole genome shotgun (WGS) entry which is preliminary data.</text>
</comment>
<evidence type="ECO:0000313" key="3">
    <source>
        <dbReference type="Proteomes" id="UP001244297"/>
    </source>
</evidence>
<dbReference type="Proteomes" id="UP001244297">
    <property type="component" value="Unassembled WGS sequence"/>
</dbReference>
<protein>
    <submittedName>
        <fullName evidence="2">PspA/IM30 family protein</fullName>
    </submittedName>
</protein>